<sequence>MGEDEAVTLAQDDEPDEVVEGWNWAGLGLALIHLIEARPGELLFTVVDPPNRLYEDDVCVCILDSHPLAPGHSLIIPKRHFSLMEATPPHTNCFLSIARGDTALFWSDHLSDQLLRRRFLRLHSFALDNLSPVHDVLTTQDPLDSDKGFVWLLLNDELNTRDMLQRSRGMPIFFTT</sequence>
<dbReference type="PANTHER" id="PTHR47670">
    <property type="entry name" value="ADENYLYLSULFATASE HINT3"/>
    <property type="match status" value="1"/>
</dbReference>
<dbReference type="GO" id="GO:0009150">
    <property type="term" value="P:purine ribonucleotide metabolic process"/>
    <property type="evidence" value="ECO:0007669"/>
    <property type="project" value="TreeGrafter"/>
</dbReference>
<protein>
    <recommendedName>
        <fullName evidence="1">HIT domain-containing protein</fullName>
    </recommendedName>
</protein>
<dbReference type="OMA" id="EGWNWAG"/>
<accession>M8AUG6</accession>
<dbReference type="InterPro" id="IPR036265">
    <property type="entry name" value="HIT-like_sf"/>
</dbReference>
<name>M8AUG6_TRIUA</name>
<dbReference type="STRING" id="4572.M8AUG6"/>
<reference evidence="2" key="1">
    <citation type="journal article" date="2013" name="Nature">
        <title>Draft genome of the wheat A-genome progenitor Triticum urartu.</title>
        <authorList>
            <person name="Ling H.Q."/>
            <person name="Zhao S."/>
            <person name="Liu D."/>
            <person name="Wang J."/>
            <person name="Sun H."/>
            <person name="Zhang C."/>
            <person name="Fan H."/>
            <person name="Li D."/>
            <person name="Dong L."/>
            <person name="Tao Y."/>
            <person name="Gao C."/>
            <person name="Wu H."/>
            <person name="Li Y."/>
            <person name="Cui Y."/>
            <person name="Guo X."/>
            <person name="Zheng S."/>
            <person name="Wang B."/>
            <person name="Yu K."/>
            <person name="Liang Q."/>
            <person name="Yang W."/>
            <person name="Lou X."/>
            <person name="Chen J."/>
            <person name="Feng M."/>
            <person name="Jian J."/>
            <person name="Zhang X."/>
            <person name="Luo G."/>
            <person name="Jiang Y."/>
            <person name="Liu J."/>
            <person name="Wang Z."/>
            <person name="Sha Y."/>
            <person name="Zhang B."/>
            <person name="Wu H."/>
            <person name="Tang D."/>
            <person name="Shen Q."/>
            <person name="Xue P."/>
            <person name="Zou S."/>
            <person name="Wang X."/>
            <person name="Liu X."/>
            <person name="Wang F."/>
            <person name="Yang Y."/>
            <person name="An X."/>
            <person name="Dong Z."/>
            <person name="Zhang K."/>
            <person name="Zhang X."/>
            <person name="Luo M.C."/>
            <person name="Dvorak J."/>
            <person name="Tong Y."/>
            <person name="Wang J."/>
            <person name="Yang H."/>
            <person name="Li Z."/>
            <person name="Wang D."/>
            <person name="Zhang A."/>
            <person name="Wang J."/>
        </authorList>
    </citation>
    <scope>NUCLEOTIDE SEQUENCE</scope>
</reference>
<dbReference type="GO" id="GO:0006790">
    <property type="term" value="P:sulfur compound metabolic process"/>
    <property type="evidence" value="ECO:0007669"/>
    <property type="project" value="TreeGrafter"/>
</dbReference>
<dbReference type="Pfam" id="PF01230">
    <property type="entry name" value="HIT"/>
    <property type="match status" value="1"/>
</dbReference>
<dbReference type="SUPFAM" id="SSF54197">
    <property type="entry name" value="HIT-like"/>
    <property type="match status" value="1"/>
</dbReference>
<feature type="domain" description="HIT" evidence="1">
    <location>
        <begin position="49"/>
        <end position="90"/>
    </location>
</feature>
<evidence type="ECO:0000313" key="2">
    <source>
        <dbReference type="EMBL" id="EMS64644.1"/>
    </source>
</evidence>
<dbReference type="Gene3D" id="3.30.428.10">
    <property type="entry name" value="HIT-like"/>
    <property type="match status" value="1"/>
</dbReference>
<evidence type="ECO:0000259" key="1">
    <source>
        <dbReference type="Pfam" id="PF01230"/>
    </source>
</evidence>
<dbReference type="PANTHER" id="PTHR47670:SF1">
    <property type="entry name" value="ADENYLYLSULFATASE HINT3"/>
    <property type="match status" value="1"/>
</dbReference>
<gene>
    <name evidence="2" type="ORF">TRIUR3_09090</name>
</gene>
<dbReference type="InterPro" id="IPR011146">
    <property type="entry name" value="HIT-like"/>
</dbReference>
<organism evidence="2">
    <name type="scientific">Triticum urartu</name>
    <name type="common">Red wild einkorn</name>
    <name type="synonym">Crithodium urartu</name>
    <dbReference type="NCBI Taxonomy" id="4572"/>
    <lineage>
        <taxon>Eukaryota</taxon>
        <taxon>Viridiplantae</taxon>
        <taxon>Streptophyta</taxon>
        <taxon>Embryophyta</taxon>
        <taxon>Tracheophyta</taxon>
        <taxon>Spermatophyta</taxon>
        <taxon>Magnoliopsida</taxon>
        <taxon>Liliopsida</taxon>
        <taxon>Poales</taxon>
        <taxon>Poaceae</taxon>
        <taxon>BOP clade</taxon>
        <taxon>Pooideae</taxon>
        <taxon>Triticodae</taxon>
        <taxon>Triticeae</taxon>
        <taxon>Triticinae</taxon>
        <taxon>Triticum</taxon>
    </lineage>
</organism>
<dbReference type="EMBL" id="KD053922">
    <property type="protein sequence ID" value="EMS64644.1"/>
    <property type="molecule type" value="Genomic_DNA"/>
</dbReference>
<dbReference type="AlphaFoldDB" id="M8AUG6"/>
<dbReference type="GO" id="GO:0047627">
    <property type="term" value="F:adenylylsulfatase activity"/>
    <property type="evidence" value="ECO:0007669"/>
    <property type="project" value="TreeGrafter"/>
</dbReference>
<proteinExistence type="predicted"/>